<dbReference type="PANTHER" id="PTHR36516">
    <property type="entry name" value="PROTEIN CBG04168-RELATED"/>
    <property type="match status" value="1"/>
</dbReference>
<dbReference type="InterPro" id="IPR005018">
    <property type="entry name" value="DOMON_domain"/>
</dbReference>
<organism evidence="2 3">
    <name type="scientific">Heterorhabditis bacteriophora</name>
    <name type="common">Entomopathogenic nematode worm</name>
    <dbReference type="NCBI Taxonomy" id="37862"/>
    <lineage>
        <taxon>Eukaryota</taxon>
        <taxon>Metazoa</taxon>
        <taxon>Ecdysozoa</taxon>
        <taxon>Nematoda</taxon>
        <taxon>Chromadorea</taxon>
        <taxon>Rhabditida</taxon>
        <taxon>Rhabditina</taxon>
        <taxon>Rhabditomorpha</taxon>
        <taxon>Strongyloidea</taxon>
        <taxon>Heterorhabditidae</taxon>
        <taxon>Heterorhabditis</taxon>
    </lineage>
</organism>
<evidence type="ECO:0000313" key="3">
    <source>
        <dbReference type="WBParaSite" id="Hba_02441"/>
    </source>
</evidence>
<proteinExistence type="predicted"/>
<dbReference type="InterPro" id="IPR045266">
    <property type="entry name" value="DOH_DOMON"/>
</dbReference>
<feature type="domain" description="DOMON" evidence="1">
    <location>
        <begin position="59"/>
        <end position="131"/>
    </location>
</feature>
<dbReference type="AlphaFoldDB" id="A0A1I7WCJ1"/>
<evidence type="ECO:0000259" key="1">
    <source>
        <dbReference type="Pfam" id="PF03351"/>
    </source>
</evidence>
<protein>
    <submittedName>
        <fullName evidence="3">DOMON domain-containing protein</fullName>
    </submittedName>
</protein>
<dbReference type="WBParaSite" id="Hba_02441">
    <property type="protein sequence ID" value="Hba_02441"/>
    <property type="gene ID" value="Hba_02441"/>
</dbReference>
<name>A0A1I7WCJ1_HETBA</name>
<reference evidence="3" key="1">
    <citation type="submission" date="2016-11" db="UniProtKB">
        <authorList>
            <consortium name="WormBaseParasite"/>
        </authorList>
    </citation>
    <scope>IDENTIFICATION</scope>
</reference>
<sequence length="167" mass="18455">MNMHVDVCTCSGVRRTISVFSIGVTEAGNMLLIILFTLSPNLIVSRSLIPISEHKESRDQTRLQTDAIGVFVRSGQIGLVDAHVSADGVESDNITNVQSLAFDLQDGKLTAEFARPITTNDDNDVDLSNCMSEIINTFKTLKNHNKKTTSNLFEIYYLIILVVSCQF</sequence>
<dbReference type="CDD" id="cd09631">
    <property type="entry name" value="DOMON_DOH"/>
    <property type="match status" value="1"/>
</dbReference>
<dbReference type="Proteomes" id="UP000095283">
    <property type="component" value="Unplaced"/>
</dbReference>
<dbReference type="Pfam" id="PF03351">
    <property type="entry name" value="DOMON"/>
    <property type="match status" value="1"/>
</dbReference>
<keyword evidence="2" id="KW-1185">Reference proteome</keyword>
<accession>A0A1I7WCJ1</accession>
<dbReference type="PANTHER" id="PTHR36516:SF5">
    <property type="entry name" value="DOMON DOMAIN-CONTAINING PROTEIN"/>
    <property type="match status" value="1"/>
</dbReference>
<evidence type="ECO:0000313" key="2">
    <source>
        <dbReference type="Proteomes" id="UP000095283"/>
    </source>
</evidence>